<dbReference type="Proteomes" id="UP000199323">
    <property type="component" value="Unassembled WGS sequence"/>
</dbReference>
<reference evidence="1 2" key="1">
    <citation type="submission" date="2016-10" db="EMBL/GenBank/DDBJ databases">
        <authorList>
            <person name="de Groot N.N."/>
        </authorList>
    </citation>
    <scope>NUCLEOTIDE SEQUENCE [LARGE SCALE GENOMIC DNA]</scope>
    <source>
        <strain evidence="1 2">CGMCC 4.3510</strain>
    </source>
</reference>
<evidence type="ECO:0000313" key="2">
    <source>
        <dbReference type="Proteomes" id="UP000199323"/>
    </source>
</evidence>
<accession>A0A1I2IHC9</accession>
<dbReference type="STRING" id="380248.SAMN05216251_113154"/>
<sequence>MYRWKMPETPGTGATVRNLSVTAERRRAIRVRTEGSRVSGIDECLREAMTLPGARGAALVEWISGLSLGRVGETPGGDPEAAAAEAAELARMAVEHGVFEPAETLDGPSGPGAQDTGKGLPVEDVILVTRTGYHLLRYVEAPFDGGVFLHLWLDRDQANLALAMRHVRDLAERLVLV</sequence>
<proteinExistence type="predicted"/>
<keyword evidence="2" id="KW-1185">Reference proteome</keyword>
<evidence type="ECO:0000313" key="1">
    <source>
        <dbReference type="EMBL" id="SFF41038.1"/>
    </source>
</evidence>
<gene>
    <name evidence="1" type="ORF">SAMN05216251_113154</name>
</gene>
<dbReference type="AlphaFoldDB" id="A0A1I2IHC9"/>
<organism evidence="1 2">
    <name type="scientific">Actinacidiphila alni</name>
    <dbReference type="NCBI Taxonomy" id="380248"/>
    <lineage>
        <taxon>Bacteria</taxon>
        <taxon>Bacillati</taxon>
        <taxon>Actinomycetota</taxon>
        <taxon>Actinomycetes</taxon>
        <taxon>Kitasatosporales</taxon>
        <taxon>Streptomycetaceae</taxon>
        <taxon>Actinacidiphila</taxon>
    </lineage>
</organism>
<protein>
    <submittedName>
        <fullName evidence="1">Uncharacterized protein</fullName>
    </submittedName>
</protein>
<name>A0A1I2IHC9_9ACTN</name>
<dbReference type="EMBL" id="FONG01000013">
    <property type="protein sequence ID" value="SFF41038.1"/>
    <property type="molecule type" value="Genomic_DNA"/>
</dbReference>